<evidence type="ECO:0000313" key="4">
    <source>
        <dbReference type="Proteomes" id="UP000252204"/>
    </source>
</evidence>
<dbReference type="AlphaFoldDB" id="A0A365TTD3"/>
<keyword evidence="4" id="KW-1185">Reference proteome</keyword>
<comment type="caution">
    <text evidence="3">The sequence shown here is derived from an EMBL/GenBank/DDBJ whole genome shotgun (WGS) entry which is preliminary data.</text>
</comment>
<feature type="signal peptide" evidence="2">
    <location>
        <begin position="1"/>
        <end position="24"/>
    </location>
</feature>
<evidence type="ECO:0000313" key="3">
    <source>
        <dbReference type="EMBL" id="RBI69325.1"/>
    </source>
</evidence>
<feature type="region of interest" description="Disordered" evidence="1">
    <location>
        <begin position="154"/>
        <end position="191"/>
    </location>
</feature>
<name>A0A365TTD3_9GAMM</name>
<reference evidence="4" key="1">
    <citation type="submission" date="2018-06" db="EMBL/GenBank/DDBJ databases">
        <title>Whole genome sequencing of four bacterial strains from South Shetland trench revealing bio-synthetic gene clusters.</title>
        <authorList>
            <person name="Abdel-Mageed W.M."/>
            <person name="Lehri B."/>
            <person name="Jarmusch S."/>
            <person name="Miranda K."/>
            <person name="Goodfellow M."/>
            <person name="Jaspars M."/>
            <person name="Karlyshev A.V."/>
        </authorList>
    </citation>
    <scope>NUCLEOTIDE SEQUENCE [LARGE SCALE GENOMIC DNA]</scope>
    <source>
        <strain evidence="4">SST4</strain>
    </source>
</reference>
<gene>
    <name evidence="3" type="ORF">DQ400_01115</name>
</gene>
<evidence type="ECO:0000256" key="1">
    <source>
        <dbReference type="SAM" id="MobiDB-lite"/>
    </source>
</evidence>
<protein>
    <submittedName>
        <fullName evidence="3">Uncharacterized protein</fullName>
    </submittedName>
</protein>
<dbReference type="OrthoDB" id="6118120at2"/>
<dbReference type="Proteomes" id="UP000252204">
    <property type="component" value="Unassembled WGS sequence"/>
</dbReference>
<evidence type="ECO:0000256" key="2">
    <source>
        <dbReference type="SAM" id="SignalP"/>
    </source>
</evidence>
<accession>A0A365TTD3</accession>
<dbReference type="RefSeq" id="WP_113267979.1">
    <property type="nucleotide sequence ID" value="NZ_QNTU01000001.1"/>
</dbReference>
<dbReference type="EMBL" id="QNTU01000001">
    <property type="protein sequence ID" value="RBI69325.1"/>
    <property type="molecule type" value="Genomic_DNA"/>
</dbReference>
<keyword evidence="2" id="KW-0732">Signal</keyword>
<proteinExistence type="predicted"/>
<sequence>MSFKPTPFWLTAIVAPFLATPLYAEETEATFSLPNEATVGVEVVEELAFESSQARLNEILLHPTQTAGASHSLPEYCVIVGNAQLVDERIRVTTQEATCIETHDDDSDIFTGEFSASAYAEDGQYGIACEDTPCTLSPDQAFLLTLDEPVEIKELDNPSEELNEQRRQVNGEGIDNPVPREEAVPDPGLED</sequence>
<feature type="chain" id="PRO_5016745581" evidence="2">
    <location>
        <begin position="25"/>
        <end position="191"/>
    </location>
</feature>
<organism evidence="3 4">
    <name type="scientific">Vreelandella sulfidaeris</name>
    <dbReference type="NCBI Taxonomy" id="115553"/>
    <lineage>
        <taxon>Bacteria</taxon>
        <taxon>Pseudomonadati</taxon>
        <taxon>Pseudomonadota</taxon>
        <taxon>Gammaproteobacteria</taxon>
        <taxon>Oceanospirillales</taxon>
        <taxon>Halomonadaceae</taxon>
        <taxon>Vreelandella</taxon>
    </lineage>
</organism>